<dbReference type="InterPro" id="IPR000210">
    <property type="entry name" value="BTB/POZ_dom"/>
</dbReference>
<dbReference type="Gene3D" id="3.30.710.10">
    <property type="entry name" value="Potassium Channel Kv1.1, Chain A"/>
    <property type="match status" value="1"/>
</dbReference>
<evidence type="ECO:0000313" key="3">
    <source>
        <dbReference type="Proteomes" id="UP000649617"/>
    </source>
</evidence>
<sequence length="343" mass="38229">MKSGHDNVVWSLLDTGELENLQAFTPPNFPWLSIHEDDKITPLQKAALAGISSEAFDPYFRVIEWVVGEGADPAQQAPVSCTYGTDLWKNHDKKGTRVHIDYKNHSAVSLVLSCRKCLEHEMSQKGKQQADWSREIEYLKGALALMAKTEVNVKRPRITISRSVVELWEGLCQCTKTHNVTFETSDGQVTAHDLVLQKASPVLDAMLCGSLVEARRKTIEVKDATSSGVSLFLEVLYTGCTCNDLEWHTVLTAMDLAHRWSVDYIVVMLSGILQTLINEENFVAISEAAAYKGPDSLRKACRMFGNNNKTIQSQLKAGKLPRIVQDLLGISEGLNAQKRRRSL</sequence>
<dbReference type="Proteomes" id="UP000649617">
    <property type="component" value="Unassembled WGS sequence"/>
</dbReference>
<accession>A0A812TAZ6</accession>
<dbReference type="PANTHER" id="PTHR46672">
    <property type="entry name" value="OS08G0495500 PROTEIN-RELATED"/>
    <property type="match status" value="1"/>
</dbReference>
<reference evidence="2" key="1">
    <citation type="submission" date="2021-02" db="EMBL/GenBank/DDBJ databases">
        <authorList>
            <person name="Dougan E. K."/>
            <person name="Rhodes N."/>
            <person name="Thang M."/>
            <person name="Chan C."/>
        </authorList>
    </citation>
    <scope>NUCLEOTIDE SEQUENCE</scope>
</reference>
<evidence type="ECO:0000313" key="2">
    <source>
        <dbReference type="EMBL" id="CAE7524666.1"/>
    </source>
</evidence>
<protein>
    <submittedName>
        <fullName evidence="2">Asphd2 protein</fullName>
    </submittedName>
</protein>
<dbReference type="EMBL" id="CAJNIZ010030569">
    <property type="protein sequence ID" value="CAE7524666.1"/>
    <property type="molecule type" value="Genomic_DNA"/>
</dbReference>
<dbReference type="PANTHER" id="PTHR46672:SF8">
    <property type="entry name" value="BTB DOMAIN-CONTAINING PROTEIN"/>
    <property type="match status" value="1"/>
</dbReference>
<organism evidence="2 3">
    <name type="scientific">Symbiodinium pilosum</name>
    <name type="common">Dinoflagellate</name>
    <dbReference type="NCBI Taxonomy" id="2952"/>
    <lineage>
        <taxon>Eukaryota</taxon>
        <taxon>Sar</taxon>
        <taxon>Alveolata</taxon>
        <taxon>Dinophyceae</taxon>
        <taxon>Suessiales</taxon>
        <taxon>Symbiodiniaceae</taxon>
        <taxon>Symbiodinium</taxon>
    </lineage>
</organism>
<dbReference type="OrthoDB" id="413502at2759"/>
<keyword evidence="3" id="KW-1185">Reference proteome</keyword>
<gene>
    <name evidence="2" type="primary">asphd2</name>
    <name evidence="2" type="ORF">SPIL2461_LOCUS13773</name>
</gene>
<dbReference type="Pfam" id="PF00651">
    <property type="entry name" value="BTB"/>
    <property type="match status" value="1"/>
</dbReference>
<dbReference type="SMART" id="SM00225">
    <property type="entry name" value="BTB"/>
    <property type="match status" value="1"/>
</dbReference>
<evidence type="ECO:0000259" key="1">
    <source>
        <dbReference type="PROSITE" id="PS50097"/>
    </source>
</evidence>
<dbReference type="InterPro" id="IPR011333">
    <property type="entry name" value="SKP1/BTB/POZ_sf"/>
</dbReference>
<comment type="caution">
    <text evidence="2">The sequence shown here is derived from an EMBL/GenBank/DDBJ whole genome shotgun (WGS) entry which is preliminary data.</text>
</comment>
<dbReference type="AlphaFoldDB" id="A0A812TAZ6"/>
<dbReference type="CDD" id="cd18186">
    <property type="entry name" value="BTB_POZ_ZBTB_KLHL-like"/>
    <property type="match status" value="1"/>
</dbReference>
<proteinExistence type="predicted"/>
<dbReference type="InterPro" id="IPR044714">
    <property type="entry name" value="AtSIBP1-like"/>
</dbReference>
<dbReference type="SUPFAM" id="SSF54695">
    <property type="entry name" value="POZ domain"/>
    <property type="match status" value="1"/>
</dbReference>
<name>A0A812TAZ6_SYMPI</name>
<feature type="domain" description="BTB" evidence="1">
    <location>
        <begin position="178"/>
        <end position="239"/>
    </location>
</feature>
<dbReference type="PROSITE" id="PS50097">
    <property type="entry name" value="BTB"/>
    <property type="match status" value="1"/>
</dbReference>